<protein>
    <submittedName>
        <fullName evidence="5">D-cysteine desulfhydrase</fullName>
    </submittedName>
</protein>
<gene>
    <name evidence="5" type="ORF">GCM10009559_60760</name>
</gene>
<dbReference type="PANTHER" id="PTHR43780">
    <property type="entry name" value="1-AMINOCYCLOPROPANE-1-CARBOXYLATE DEAMINASE-RELATED"/>
    <property type="match status" value="1"/>
</dbReference>
<reference evidence="6" key="1">
    <citation type="journal article" date="2019" name="Int. J. Syst. Evol. Microbiol.">
        <title>The Global Catalogue of Microorganisms (GCM) 10K type strain sequencing project: providing services to taxonomists for standard genome sequencing and annotation.</title>
        <authorList>
            <consortium name="The Broad Institute Genomics Platform"/>
            <consortium name="The Broad Institute Genome Sequencing Center for Infectious Disease"/>
            <person name="Wu L."/>
            <person name="Ma J."/>
        </authorList>
    </citation>
    <scope>NUCLEOTIDE SEQUENCE [LARGE SCALE GENOMIC DNA]</scope>
    <source>
        <strain evidence="6">JCM 11117</strain>
    </source>
</reference>
<feature type="domain" description="Tryptophan synthase beta chain-like PALP" evidence="4">
    <location>
        <begin position="18"/>
        <end position="327"/>
    </location>
</feature>
<dbReference type="Gene3D" id="3.40.50.1100">
    <property type="match status" value="2"/>
</dbReference>
<comment type="caution">
    <text evidence="5">The sequence shown here is derived from an EMBL/GenBank/DDBJ whole genome shotgun (WGS) entry which is preliminary data.</text>
</comment>
<dbReference type="EMBL" id="BAAAHP010000194">
    <property type="protein sequence ID" value="GAA0898395.1"/>
    <property type="molecule type" value="Genomic_DNA"/>
</dbReference>
<dbReference type="PANTHER" id="PTHR43780:SF2">
    <property type="entry name" value="1-AMINOCYCLOPROPANE-1-CARBOXYLATE DEAMINASE-RELATED"/>
    <property type="match status" value="1"/>
</dbReference>
<evidence type="ECO:0000256" key="3">
    <source>
        <dbReference type="ARBA" id="ARBA00022898"/>
    </source>
</evidence>
<dbReference type="InterPro" id="IPR036052">
    <property type="entry name" value="TrpB-like_PALP_sf"/>
</dbReference>
<evidence type="ECO:0000256" key="2">
    <source>
        <dbReference type="ARBA" id="ARBA00008639"/>
    </source>
</evidence>
<evidence type="ECO:0000256" key="1">
    <source>
        <dbReference type="ARBA" id="ARBA00001933"/>
    </source>
</evidence>
<keyword evidence="6" id="KW-1185">Reference proteome</keyword>
<comment type="similarity">
    <text evidence="2">Belongs to the ACC deaminase/D-cysteine desulfhydrase family.</text>
</comment>
<dbReference type="InterPro" id="IPR027278">
    <property type="entry name" value="ACCD_DCysDesulf"/>
</dbReference>
<evidence type="ECO:0000313" key="5">
    <source>
        <dbReference type="EMBL" id="GAA0898395.1"/>
    </source>
</evidence>
<sequence>MSRREALAAVLRRHPRLELGHLPTPFEPLRRLTSFLDGPQLWIKRDDATGLGVGGNKVRALEYVAADAVAKEADVLITAGVIQSNSVRQVAAAAAKLGLGCHFGVITDRVPNIDRDYRQTGNILLDHLYGATHEPMTIGDDRTSKLAEIALRIKASGRRPYIVPYGCANRLGAIGYLGAALEIADQALAMDVTITHIVHASGSGGTQAGLIAGLAMLNLDVEVIGIDIDAEPEGVHRRVASILRELADEVGLEFAPLEKKISIESSYSGDAYGVADQSTLDAIMLAARMEGLLVDPVYSGKALAGMCGLIREGRLAPDAQIVFLHTGGSPAIYAYRSLFPELAA</sequence>
<accession>A0ABP3YP11</accession>
<comment type="cofactor">
    <cofactor evidence="1">
        <name>pyridoxal 5'-phosphate</name>
        <dbReference type="ChEBI" id="CHEBI:597326"/>
    </cofactor>
</comment>
<dbReference type="InterPro" id="IPR001926">
    <property type="entry name" value="TrpB-like_PALP"/>
</dbReference>
<dbReference type="Proteomes" id="UP001499967">
    <property type="component" value="Unassembled WGS sequence"/>
</dbReference>
<dbReference type="Pfam" id="PF00291">
    <property type="entry name" value="PALP"/>
    <property type="match status" value="1"/>
</dbReference>
<evidence type="ECO:0000259" key="4">
    <source>
        <dbReference type="Pfam" id="PF00291"/>
    </source>
</evidence>
<keyword evidence="3" id="KW-0663">Pyridoxal phosphate</keyword>
<organism evidence="5 6">
    <name type="scientific">Pseudonocardia zijingensis</name>
    <dbReference type="NCBI Taxonomy" id="153376"/>
    <lineage>
        <taxon>Bacteria</taxon>
        <taxon>Bacillati</taxon>
        <taxon>Actinomycetota</taxon>
        <taxon>Actinomycetes</taxon>
        <taxon>Pseudonocardiales</taxon>
        <taxon>Pseudonocardiaceae</taxon>
        <taxon>Pseudonocardia</taxon>
    </lineage>
</organism>
<evidence type="ECO:0000313" key="6">
    <source>
        <dbReference type="Proteomes" id="UP001499967"/>
    </source>
</evidence>
<dbReference type="RefSeq" id="WP_379589770.1">
    <property type="nucleotide sequence ID" value="NZ_JBHSKO010000019.1"/>
</dbReference>
<dbReference type="PIRSF" id="PIRSF006278">
    <property type="entry name" value="ACCD_DCysDesulf"/>
    <property type="match status" value="1"/>
</dbReference>
<proteinExistence type="inferred from homology"/>
<name>A0ABP3YP11_9PSEU</name>
<dbReference type="SUPFAM" id="SSF53686">
    <property type="entry name" value="Tryptophan synthase beta subunit-like PLP-dependent enzymes"/>
    <property type="match status" value="1"/>
</dbReference>